<evidence type="ECO:0000313" key="1">
    <source>
        <dbReference type="EMBL" id="RKO96098.1"/>
    </source>
</evidence>
<sequence length="131" mass="13411">MGACVGASMGACLGLYAAGGRGISINTDGAACSALSIVDEWRDATSLPGGTASMKWWSAMRPRPLKSPSQSWDTMLRDMSMNCDAIHVCSRDAAMSGNGRGCVADAVGSVIGSAKSGVDSWRMRSAITSSG</sequence>
<protein>
    <submittedName>
        <fullName evidence="1">Uncharacterized protein</fullName>
    </submittedName>
</protein>
<dbReference type="Proteomes" id="UP000268535">
    <property type="component" value="Unassembled WGS sequence"/>
</dbReference>
<dbReference type="EMBL" id="ML010377">
    <property type="protein sequence ID" value="RKO96098.1"/>
    <property type="molecule type" value="Genomic_DNA"/>
</dbReference>
<dbReference type="AlphaFoldDB" id="A0A4P9WVE6"/>
<evidence type="ECO:0000313" key="2">
    <source>
        <dbReference type="Proteomes" id="UP000268535"/>
    </source>
</evidence>
<gene>
    <name evidence="1" type="ORF">CAUPRSCDRAFT_12203</name>
</gene>
<name>A0A4P9WVE6_9FUNG</name>
<organism evidence="1 2">
    <name type="scientific">Caulochytrium protostelioides</name>
    <dbReference type="NCBI Taxonomy" id="1555241"/>
    <lineage>
        <taxon>Eukaryota</taxon>
        <taxon>Fungi</taxon>
        <taxon>Fungi incertae sedis</taxon>
        <taxon>Chytridiomycota</taxon>
        <taxon>Chytridiomycota incertae sedis</taxon>
        <taxon>Chytridiomycetes</taxon>
        <taxon>Caulochytriales</taxon>
        <taxon>Caulochytriaceae</taxon>
        <taxon>Caulochytrium</taxon>
    </lineage>
</organism>
<proteinExistence type="predicted"/>
<accession>A0A4P9WVE6</accession>
<reference evidence="2" key="1">
    <citation type="journal article" date="2018" name="Nat. Microbiol.">
        <title>Leveraging single-cell genomics to expand the fungal tree of life.</title>
        <authorList>
            <person name="Ahrendt S.R."/>
            <person name="Quandt C.A."/>
            <person name="Ciobanu D."/>
            <person name="Clum A."/>
            <person name="Salamov A."/>
            <person name="Andreopoulos B."/>
            <person name="Cheng J.F."/>
            <person name="Woyke T."/>
            <person name="Pelin A."/>
            <person name="Henrissat B."/>
            <person name="Reynolds N.K."/>
            <person name="Benny G.L."/>
            <person name="Smith M.E."/>
            <person name="James T.Y."/>
            <person name="Grigoriev I.V."/>
        </authorList>
    </citation>
    <scope>NUCLEOTIDE SEQUENCE [LARGE SCALE GENOMIC DNA]</scope>
    <source>
        <strain evidence="2">ATCC 52028</strain>
    </source>
</reference>